<dbReference type="EMBL" id="OC929153">
    <property type="protein sequence ID" value="CAD7658109.1"/>
    <property type="molecule type" value="Genomic_DNA"/>
</dbReference>
<keyword evidence="2" id="KW-1185">Reference proteome</keyword>
<dbReference type="Proteomes" id="UP000728032">
    <property type="component" value="Unassembled WGS sequence"/>
</dbReference>
<evidence type="ECO:0000313" key="2">
    <source>
        <dbReference type="Proteomes" id="UP000728032"/>
    </source>
</evidence>
<protein>
    <submittedName>
        <fullName evidence="1">Uncharacterized protein</fullName>
    </submittedName>
</protein>
<name>A0A7R9QVB2_9ACAR</name>
<dbReference type="EMBL" id="CAJPVJ010014328">
    <property type="protein sequence ID" value="CAG2175295.1"/>
    <property type="molecule type" value="Genomic_DNA"/>
</dbReference>
<gene>
    <name evidence="1" type="ORF">ONB1V03_LOCUS14734</name>
</gene>
<proteinExistence type="predicted"/>
<sequence>MNFFIFSSDLSQIIGHKQRGRPNGPQSHLCSALL</sequence>
<evidence type="ECO:0000313" key="1">
    <source>
        <dbReference type="EMBL" id="CAD7658109.1"/>
    </source>
</evidence>
<reference evidence="1" key="1">
    <citation type="submission" date="2020-11" db="EMBL/GenBank/DDBJ databases">
        <authorList>
            <person name="Tran Van P."/>
        </authorList>
    </citation>
    <scope>NUCLEOTIDE SEQUENCE</scope>
</reference>
<accession>A0A7R9QVB2</accession>
<organism evidence="1">
    <name type="scientific">Oppiella nova</name>
    <dbReference type="NCBI Taxonomy" id="334625"/>
    <lineage>
        <taxon>Eukaryota</taxon>
        <taxon>Metazoa</taxon>
        <taxon>Ecdysozoa</taxon>
        <taxon>Arthropoda</taxon>
        <taxon>Chelicerata</taxon>
        <taxon>Arachnida</taxon>
        <taxon>Acari</taxon>
        <taxon>Acariformes</taxon>
        <taxon>Sarcoptiformes</taxon>
        <taxon>Oribatida</taxon>
        <taxon>Brachypylina</taxon>
        <taxon>Oppioidea</taxon>
        <taxon>Oppiidae</taxon>
        <taxon>Oppiella</taxon>
    </lineage>
</organism>
<dbReference type="AlphaFoldDB" id="A0A7R9QVB2"/>